<accession>A0A2S2NPC7</accession>
<gene>
    <name evidence="10" type="primary">GALK2</name>
    <name evidence="10" type="ORF">g.28991</name>
</gene>
<dbReference type="Gene3D" id="3.30.230.10">
    <property type="match status" value="1"/>
</dbReference>
<evidence type="ECO:0000256" key="5">
    <source>
        <dbReference type="ARBA" id="ARBA00022840"/>
    </source>
</evidence>
<keyword evidence="2" id="KW-0808">Transferase</keyword>
<dbReference type="PRINTS" id="PR00473">
    <property type="entry name" value="GALCTOKINASE"/>
</dbReference>
<evidence type="ECO:0000256" key="6">
    <source>
        <dbReference type="SAM" id="MobiDB-lite"/>
    </source>
</evidence>
<dbReference type="GO" id="GO:0004335">
    <property type="term" value="F:galactokinase activity"/>
    <property type="evidence" value="ECO:0007669"/>
    <property type="project" value="InterPro"/>
</dbReference>
<dbReference type="Gene3D" id="1.20.1440.340">
    <property type="match status" value="1"/>
</dbReference>
<dbReference type="InterPro" id="IPR013750">
    <property type="entry name" value="GHMP_kinase_C_dom"/>
</dbReference>
<feature type="domain" description="GHMP kinase N-terminal" evidence="7">
    <location>
        <begin position="235"/>
        <end position="317"/>
    </location>
</feature>
<dbReference type="GO" id="GO:0005524">
    <property type="term" value="F:ATP binding"/>
    <property type="evidence" value="ECO:0007669"/>
    <property type="project" value="UniProtKB-KW"/>
</dbReference>
<keyword evidence="3" id="KW-0547">Nucleotide-binding</keyword>
<dbReference type="SUPFAM" id="SSF55060">
    <property type="entry name" value="GHMP Kinase, C-terminal domain"/>
    <property type="match status" value="1"/>
</dbReference>
<dbReference type="InterPro" id="IPR020568">
    <property type="entry name" value="Ribosomal_Su5_D2-typ_SF"/>
</dbReference>
<dbReference type="NCBIfam" id="TIGR00131">
    <property type="entry name" value="gal_kin"/>
    <property type="match status" value="1"/>
</dbReference>
<dbReference type="InterPro" id="IPR019741">
    <property type="entry name" value="Galactokinase_CS"/>
</dbReference>
<dbReference type="InterPro" id="IPR000705">
    <property type="entry name" value="Galactokinase"/>
</dbReference>
<sequence>MKSARRRHGSRRQNENYDDKKQNVQLQRRLFNSGLKAKTSSPVDYLIQRRAIRRPVTLVDRMEEVVAARALQRAKQQQLFVVADRIQRTFDLHANPTFPDDGDDDDDNAAAHSLKMEVDYAWGTSSDNIPVQKLEQHFRENFESLQPEYYVKVPGRVNLIGEHVDYCGYSVFPMAIDQCIVVAAKRTTDRHTVELTNLCTERYENVSKNISDISAESLSKSPSWSNYFMCGVKGAREYLSESQLKAVEKVGFLFAITGNIPESSGLSSSSALVTAAVMATLVGYGVPISRLELAEISAKCERYIGTAGGGMDQAIAVNAKQGYAARIDFNPLAVKQFRLPADAKFVVAQSLAVKNKAASNDFNTRVVECRLASQVIAKQLNLEWEKMTVLATLQKRSGNTLDQMIELVHQYLHVDRYTKSEVCEILSVSEDQLDKLSLTANTTDVTDFFLHQRALHVFEEAKRMEEFCKLCESSGAALDLGKLIDDSHSSLRDLYQCSHPDLEELVTLCKREGAYGCKLTGAGWGGCVVAMVPSDGIDEFVKSVRDQYYANRDTCGKSIDQLVFATSPSEGACCVHVKTATISDGISDHVPSLVHL</sequence>
<feature type="domain" description="GHMP kinase C-terminal" evidence="8">
    <location>
        <begin position="476"/>
        <end position="549"/>
    </location>
</feature>
<dbReference type="GO" id="GO:0005829">
    <property type="term" value="C:cytosol"/>
    <property type="evidence" value="ECO:0007669"/>
    <property type="project" value="TreeGrafter"/>
</dbReference>
<dbReference type="InterPro" id="IPR036554">
    <property type="entry name" value="GHMP_kinase_C_sf"/>
</dbReference>
<dbReference type="PANTHER" id="PTHR10457:SF7">
    <property type="entry name" value="GALACTOKINASE-RELATED"/>
    <property type="match status" value="1"/>
</dbReference>
<evidence type="ECO:0000259" key="8">
    <source>
        <dbReference type="Pfam" id="PF08544"/>
    </source>
</evidence>
<dbReference type="Gene3D" id="3.30.70.3170">
    <property type="match status" value="1"/>
</dbReference>
<dbReference type="Pfam" id="PF10509">
    <property type="entry name" value="GalKase_gal_bdg"/>
    <property type="match status" value="1"/>
</dbReference>
<dbReference type="SUPFAM" id="SSF54211">
    <property type="entry name" value="Ribosomal protein S5 domain 2-like"/>
    <property type="match status" value="1"/>
</dbReference>
<feature type="region of interest" description="Disordered" evidence="6">
    <location>
        <begin position="1"/>
        <end position="23"/>
    </location>
</feature>
<organism evidence="10">
    <name type="scientific">Schizaphis graminum</name>
    <name type="common">Green bug aphid</name>
    <dbReference type="NCBI Taxonomy" id="13262"/>
    <lineage>
        <taxon>Eukaryota</taxon>
        <taxon>Metazoa</taxon>
        <taxon>Ecdysozoa</taxon>
        <taxon>Arthropoda</taxon>
        <taxon>Hexapoda</taxon>
        <taxon>Insecta</taxon>
        <taxon>Pterygota</taxon>
        <taxon>Neoptera</taxon>
        <taxon>Paraneoptera</taxon>
        <taxon>Hemiptera</taxon>
        <taxon>Sternorrhyncha</taxon>
        <taxon>Aphidomorpha</taxon>
        <taxon>Aphidoidea</taxon>
        <taxon>Aphididae</taxon>
        <taxon>Aphidini</taxon>
        <taxon>Schizaphis</taxon>
    </lineage>
</organism>
<feature type="compositionally biased region" description="Basic residues" evidence="6">
    <location>
        <begin position="1"/>
        <end position="11"/>
    </location>
</feature>
<evidence type="ECO:0000256" key="3">
    <source>
        <dbReference type="ARBA" id="ARBA00022741"/>
    </source>
</evidence>
<dbReference type="Pfam" id="PF08544">
    <property type="entry name" value="GHMP_kinases_C"/>
    <property type="match status" value="1"/>
</dbReference>
<dbReference type="PANTHER" id="PTHR10457">
    <property type="entry name" value="MEVALONATE KINASE/GALACTOKINASE"/>
    <property type="match status" value="1"/>
</dbReference>
<dbReference type="PROSITE" id="PS00627">
    <property type="entry name" value="GHMP_KINASES_ATP"/>
    <property type="match status" value="1"/>
</dbReference>
<dbReference type="EMBL" id="GGMR01006368">
    <property type="protein sequence ID" value="MBY18987.1"/>
    <property type="molecule type" value="Transcribed_RNA"/>
</dbReference>
<dbReference type="AlphaFoldDB" id="A0A2S2NPC7"/>
<evidence type="ECO:0000259" key="7">
    <source>
        <dbReference type="Pfam" id="PF00288"/>
    </source>
</evidence>
<dbReference type="InterPro" id="IPR006204">
    <property type="entry name" value="GHMP_kinase_N_dom"/>
</dbReference>
<keyword evidence="5" id="KW-0067">ATP-binding</keyword>
<keyword evidence="4 10" id="KW-0418">Kinase</keyword>
<evidence type="ECO:0000259" key="9">
    <source>
        <dbReference type="Pfam" id="PF10509"/>
    </source>
</evidence>
<dbReference type="InterPro" id="IPR019539">
    <property type="entry name" value="GalKase_N"/>
</dbReference>
<evidence type="ECO:0000256" key="1">
    <source>
        <dbReference type="ARBA" id="ARBA00006566"/>
    </source>
</evidence>
<reference evidence="10" key="1">
    <citation type="submission" date="2018-04" db="EMBL/GenBank/DDBJ databases">
        <title>Transcriptome of Schizaphis graminum biotype I.</title>
        <authorList>
            <person name="Scully E.D."/>
            <person name="Geib S.M."/>
            <person name="Palmer N.A."/>
            <person name="Koch K."/>
            <person name="Bradshaw J."/>
            <person name="Heng-Moss T."/>
            <person name="Sarath G."/>
        </authorList>
    </citation>
    <scope>NUCLEOTIDE SEQUENCE</scope>
</reference>
<name>A0A2S2NPC7_SCHGA</name>
<feature type="compositionally biased region" description="Basic and acidic residues" evidence="6">
    <location>
        <begin position="12"/>
        <end position="22"/>
    </location>
</feature>
<evidence type="ECO:0000256" key="4">
    <source>
        <dbReference type="ARBA" id="ARBA00022777"/>
    </source>
</evidence>
<feature type="domain" description="Galactokinase N-terminal" evidence="9">
    <location>
        <begin position="137"/>
        <end position="186"/>
    </location>
</feature>
<dbReference type="PROSITE" id="PS00106">
    <property type="entry name" value="GALACTOKINASE"/>
    <property type="match status" value="1"/>
</dbReference>
<evidence type="ECO:0000256" key="2">
    <source>
        <dbReference type="ARBA" id="ARBA00022679"/>
    </source>
</evidence>
<comment type="similarity">
    <text evidence="1">Belongs to the GHMP kinase family. GalK subfamily.</text>
</comment>
<evidence type="ECO:0000313" key="10">
    <source>
        <dbReference type="EMBL" id="MBY18987.1"/>
    </source>
</evidence>
<protein>
    <submittedName>
        <fullName evidence="10">N-acetylgalactosamine kinase</fullName>
    </submittedName>
</protein>
<dbReference type="PRINTS" id="PR00959">
    <property type="entry name" value="MEVGALKINASE"/>
</dbReference>
<dbReference type="InterPro" id="IPR006203">
    <property type="entry name" value="GHMP_knse_ATP-bd_CS"/>
</dbReference>
<proteinExistence type="inferred from homology"/>
<dbReference type="Pfam" id="PF00288">
    <property type="entry name" value="GHMP_kinases_N"/>
    <property type="match status" value="1"/>
</dbReference>
<dbReference type="InterPro" id="IPR014721">
    <property type="entry name" value="Ribsml_uS5_D2-typ_fold_subgr"/>
</dbReference>
<dbReference type="GO" id="GO:0006012">
    <property type="term" value="P:galactose metabolic process"/>
    <property type="evidence" value="ECO:0007669"/>
    <property type="project" value="InterPro"/>
</dbReference>